<reference evidence="12" key="1">
    <citation type="submission" date="2020-05" db="EMBL/GenBank/DDBJ databases">
        <authorList>
            <person name="Chiriac C."/>
            <person name="Salcher M."/>
            <person name="Ghai R."/>
            <person name="Kavagutti S V."/>
        </authorList>
    </citation>
    <scope>NUCLEOTIDE SEQUENCE</scope>
</reference>
<feature type="transmembrane region" description="Helical" evidence="10">
    <location>
        <begin position="39"/>
        <end position="68"/>
    </location>
</feature>
<keyword evidence="5 10" id="KW-0812">Transmembrane</keyword>
<dbReference type="SUPFAM" id="SSF52540">
    <property type="entry name" value="P-loop containing nucleoside triphosphate hydrolases"/>
    <property type="match status" value="1"/>
</dbReference>
<evidence type="ECO:0000256" key="3">
    <source>
        <dbReference type="ARBA" id="ARBA00022448"/>
    </source>
</evidence>
<dbReference type="PROSITE" id="PS50893">
    <property type="entry name" value="ABC_TRANSPORTER_2"/>
    <property type="match status" value="1"/>
</dbReference>
<dbReference type="InterPro" id="IPR003593">
    <property type="entry name" value="AAA+_ATPase"/>
</dbReference>
<dbReference type="Pfam" id="PF08352">
    <property type="entry name" value="oligo_HPY"/>
    <property type="match status" value="1"/>
</dbReference>
<dbReference type="NCBIfam" id="TIGR01727">
    <property type="entry name" value="oligo_HPY"/>
    <property type="match status" value="1"/>
</dbReference>
<feature type="transmembrane region" description="Helical" evidence="10">
    <location>
        <begin position="110"/>
        <end position="134"/>
    </location>
</feature>
<dbReference type="CDD" id="cd03257">
    <property type="entry name" value="ABC_NikE_OppD_transporters"/>
    <property type="match status" value="1"/>
</dbReference>
<comment type="subcellular location">
    <subcellularLocation>
        <location evidence="2">Cell membrane</location>
        <topology evidence="2">Peripheral membrane protein</topology>
    </subcellularLocation>
    <subcellularLocation>
        <location evidence="1">Membrane</location>
        <topology evidence="1">Multi-pass membrane protein</topology>
    </subcellularLocation>
</comment>
<dbReference type="GO" id="GO:0016887">
    <property type="term" value="F:ATP hydrolysis activity"/>
    <property type="evidence" value="ECO:0007669"/>
    <property type="project" value="InterPro"/>
</dbReference>
<evidence type="ECO:0000256" key="9">
    <source>
        <dbReference type="ARBA" id="ARBA00023136"/>
    </source>
</evidence>
<dbReference type="EMBL" id="CAEZVQ010000034">
    <property type="protein sequence ID" value="CAB4632356.1"/>
    <property type="molecule type" value="Genomic_DNA"/>
</dbReference>
<dbReference type="Pfam" id="PF06271">
    <property type="entry name" value="RDD"/>
    <property type="match status" value="1"/>
</dbReference>
<keyword evidence="7" id="KW-0067">ATP-binding</keyword>
<evidence type="ECO:0000256" key="4">
    <source>
        <dbReference type="ARBA" id="ARBA00022475"/>
    </source>
</evidence>
<dbReference type="FunFam" id="3.40.50.300:FF:000016">
    <property type="entry name" value="Oligopeptide ABC transporter ATP-binding component"/>
    <property type="match status" value="1"/>
</dbReference>
<evidence type="ECO:0000256" key="10">
    <source>
        <dbReference type="SAM" id="Phobius"/>
    </source>
</evidence>
<evidence type="ECO:0000256" key="5">
    <source>
        <dbReference type="ARBA" id="ARBA00022692"/>
    </source>
</evidence>
<dbReference type="PANTHER" id="PTHR43297:SF2">
    <property type="entry name" value="DIPEPTIDE TRANSPORT ATP-BINDING PROTEIN DPPD"/>
    <property type="match status" value="1"/>
</dbReference>
<dbReference type="GO" id="GO:0005886">
    <property type="term" value="C:plasma membrane"/>
    <property type="evidence" value="ECO:0007669"/>
    <property type="project" value="UniProtKB-SubCell"/>
</dbReference>
<dbReference type="InterPro" id="IPR050388">
    <property type="entry name" value="ABC_Ni/Peptide_Import"/>
</dbReference>
<evidence type="ECO:0000256" key="1">
    <source>
        <dbReference type="ARBA" id="ARBA00004141"/>
    </source>
</evidence>
<keyword evidence="6" id="KW-0547">Nucleotide-binding</keyword>
<sequence length="518" mass="56893">MSNFSTVAERPLPFAQDAEPGVYLADPSRRLRAFLLEEAVYVVAFVVIAIFAGVNISLVVTSVLWLALQVNAGRQKSGTSFAKKRMNMRVVDAKTFEPLTLSQMIIRRGLLATLVGHAGLAIAIAAPTVILNAIGLENGLLRLALTIATVYAYSSVPLRNDRNRNVWDLVSGTQVIYDKFDTLTTPIIESKLSLESDLLTIDGLDVSFATPRGNLKAVRDVTIRLRKGESLGVVGESGSGKTVLSRATMGLLPSTATRTGDIKYRGELISELSSVEVRNLWGTGMAMIFQDPMTALNPVRRIGDQLTESLTERIGMDKRAATERAIALLKRVRIPDPEGMLRKFPYQLSGGMRQRIMIAIAVSCNPEMLFADEPTTALDVTVQAQVLELLTELRKEFDMSMILVTHDLGVVAGHTDQIAVMYAGDMVEYAPTRSLFANMKMPYTEALLKSIPRLETPTGTRLPVVEGRLPDPTKDEPGCAFANRCEYVQDKCRAEKPPLKDDGDNHFYRCWFPLGGGK</sequence>
<dbReference type="PANTHER" id="PTHR43297">
    <property type="entry name" value="OLIGOPEPTIDE TRANSPORT ATP-BINDING PROTEIN APPD"/>
    <property type="match status" value="1"/>
</dbReference>
<evidence type="ECO:0000256" key="6">
    <source>
        <dbReference type="ARBA" id="ARBA00022741"/>
    </source>
</evidence>
<dbReference type="Pfam" id="PF00005">
    <property type="entry name" value="ABC_tran"/>
    <property type="match status" value="1"/>
</dbReference>
<keyword evidence="8 10" id="KW-1133">Transmembrane helix</keyword>
<evidence type="ECO:0000256" key="2">
    <source>
        <dbReference type="ARBA" id="ARBA00004202"/>
    </source>
</evidence>
<evidence type="ECO:0000256" key="7">
    <source>
        <dbReference type="ARBA" id="ARBA00022840"/>
    </source>
</evidence>
<dbReference type="GO" id="GO:0005524">
    <property type="term" value="F:ATP binding"/>
    <property type="evidence" value="ECO:0007669"/>
    <property type="project" value="UniProtKB-KW"/>
</dbReference>
<dbReference type="PROSITE" id="PS00211">
    <property type="entry name" value="ABC_TRANSPORTER_1"/>
    <property type="match status" value="1"/>
</dbReference>
<dbReference type="InterPro" id="IPR013563">
    <property type="entry name" value="Oligopep_ABC_C"/>
</dbReference>
<dbReference type="Gene3D" id="3.40.50.300">
    <property type="entry name" value="P-loop containing nucleotide triphosphate hydrolases"/>
    <property type="match status" value="1"/>
</dbReference>
<evidence type="ECO:0000259" key="11">
    <source>
        <dbReference type="PROSITE" id="PS50893"/>
    </source>
</evidence>
<name>A0A6J6J672_9ZZZZ</name>
<dbReference type="AlphaFoldDB" id="A0A6J6J672"/>
<gene>
    <name evidence="12" type="ORF">UFOPK2086_00416</name>
</gene>
<dbReference type="SMART" id="SM00382">
    <property type="entry name" value="AAA"/>
    <property type="match status" value="1"/>
</dbReference>
<keyword evidence="3" id="KW-0813">Transport</keyword>
<evidence type="ECO:0000313" key="12">
    <source>
        <dbReference type="EMBL" id="CAB4632356.1"/>
    </source>
</evidence>
<accession>A0A6J6J672</accession>
<protein>
    <submittedName>
        <fullName evidence="12">Unannotated protein</fullName>
    </submittedName>
</protein>
<proteinExistence type="predicted"/>
<evidence type="ECO:0000256" key="8">
    <source>
        <dbReference type="ARBA" id="ARBA00022989"/>
    </source>
</evidence>
<dbReference type="InterPro" id="IPR010432">
    <property type="entry name" value="RDD"/>
</dbReference>
<organism evidence="12">
    <name type="scientific">freshwater metagenome</name>
    <dbReference type="NCBI Taxonomy" id="449393"/>
    <lineage>
        <taxon>unclassified sequences</taxon>
        <taxon>metagenomes</taxon>
        <taxon>ecological metagenomes</taxon>
    </lineage>
</organism>
<dbReference type="InterPro" id="IPR027417">
    <property type="entry name" value="P-loop_NTPase"/>
</dbReference>
<keyword evidence="4" id="KW-1003">Cell membrane</keyword>
<keyword evidence="9 10" id="KW-0472">Membrane</keyword>
<dbReference type="InterPro" id="IPR003439">
    <property type="entry name" value="ABC_transporter-like_ATP-bd"/>
</dbReference>
<dbReference type="InterPro" id="IPR017871">
    <property type="entry name" value="ABC_transporter-like_CS"/>
</dbReference>
<feature type="domain" description="ABC transporter" evidence="11">
    <location>
        <begin position="201"/>
        <end position="448"/>
    </location>
</feature>
<dbReference type="GO" id="GO:0015833">
    <property type="term" value="P:peptide transport"/>
    <property type="evidence" value="ECO:0007669"/>
    <property type="project" value="InterPro"/>
</dbReference>